<evidence type="ECO:0000256" key="2">
    <source>
        <dbReference type="ARBA" id="ARBA00022692"/>
    </source>
</evidence>
<sequence>MQGELPGPGIGFSTDGDPQGPHGQLAAFLARLTWLQLTCSGEGAEDIEGAVVDAARHLGGDASVLVVPDGATLTVVSHARSTTVGVRGFPEIFRMDQLAALKELLARIARGEAEVREADHRLSAIIDSPPPYPWWLKLVGIVLFSVGFAPLIQATWYEVGTTALSACVTAVLAVGATRVPRLEKVLPLAASAAVSLLTLEVFADDPAHGGPVLLMLPALFYVIPGDYLSAASAELAAGYITTGAVRIVYATFLLVQLYLGVLVGLTVSGREPRVLFDTSAPADLPPWALWVSWVPFTLGTVLAFAIPWRLLWRVLVLVYVTVAVQVLTTHQIGELGATFVAAVALGAASTWSARRPDQPPRVVLLLPGFFALTAGSLGVRGLTALSGGYAAQGYRDLSEMVAVVTAVALGIFLGTVATQPSAERREGVVAQRAE</sequence>
<accession>A0ABW1FYP1</accession>
<reference evidence="10" key="1">
    <citation type="journal article" date="2019" name="Int. J. Syst. Evol. Microbiol.">
        <title>The Global Catalogue of Microorganisms (GCM) 10K type strain sequencing project: providing services to taxonomists for standard genome sequencing and annotation.</title>
        <authorList>
            <consortium name="The Broad Institute Genomics Platform"/>
            <consortium name="The Broad Institute Genome Sequencing Center for Infectious Disease"/>
            <person name="Wu L."/>
            <person name="Ma J."/>
        </authorList>
    </citation>
    <scope>NUCLEOTIDE SEQUENCE [LARGE SCALE GENOMIC DNA]</scope>
    <source>
        <strain evidence="10">JCM 4816</strain>
    </source>
</reference>
<evidence type="ECO:0000313" key="9">
    <source>
        <dbReference type="EMBL" id="MFC5906574.1"/>
    </source>
</evidence>
<comment type="subcellular location">
    <subcellularLocation>
        <location evidence="1">Membrane</location>
        <topology evidence="1">Multi-pass membrane protein</topology>
    </subcellularLocation>
</comment>
<feature type="domain" description="Threonine/serine exporter-like N-terminal" evidence="7">
    <location>
        <begin position="38"/>
        <end position="267"/>
    </location>
</feature>
<feature type="transmembrane region" description="Helical" evidence="6">
    <location>
        <begin position="400"/>
        <end position="417"/>
    </location>
</feature>
<keyword evidence="4 6" id="KW-0472">Membrane</keyword>
<keyword evidence="3 6" id="KW-1133">Transmembrane helix</keyword>
<gene>
    <name evidence="9" type="ORF">ACFP3V_04985</name>
</gene>
<evidence type="ECO:0000256" key="1">
    <source>
        <dbReference type="ARBA" id="ARBA00004141"/>
    </source>
</evidence>
<comment type="caution">
    <text evidence="9">The sequence shown here is derived from an EMBL/GenBank/DDBJ whole genome shotgun (WGS) entry which is preliminary data.</text>
</comment>
<feature type="transmembrane region" description="Helical" evidence="6">
    <location>
        <begin position="247"/>
        <end position="267"/>
    </location>
</feature>
<dbReference type="PANTHER" id="PTHR31082:SF4">
    <property type="entry name" value="PHEROMONE-REGULATED MEMBRANE PROTEIN 10"/>
    <property type="match status" value="1"/>
</dbReference>
<evidence type="ECO:0000256" key="4">
    <source>
        <dbReference type="ARBA" id="ARBA00023136"/>
    </source>
</evidence>
<evidence type="ECO:0000313" key="10">
    <source>
        <dbReference type="Proteomes" id="UP001596174"/>
    </source>
</evidence>
<feature type="transmembrane region" description="Helical" evidence="6">
    <location>
        <begin position="362"/>
        <end position="380"/>
    </location>
</feature>
<keyword evidence="2 6" id="KW-0812">Transmembrane</keyword>
<feature type="domain" description="Threonine/Serine exporter ThrE" evidence="8">
    <location>
        <begin position="296"/>
        <end position="415"/>
    </location>
</feature>
<organism evidence="9 10">
    <name type="scientific">Streptacidiphilus monticola</name>
    <dbReference type="NCBI Taxonomy" id="2161674"/>
    <lineage>
        <taxon>Bacteria</taxon>
        <taxon>Bacillati</taxon>
        <taxon>Actinomycetota</taxon>
        <taxon>Actinomycetes</taxon>
        <taxon>Kitasatosporales</taxon>
        <taxon>Streptomycetaceae</taxon>
        <taxon>Streptacidiphilus</taxon>
    </lineage>
</organism>
<keyword evidence="10" id="KW-1185">Reference proteome</keyword>
<name>A0ABW1FYP1_9ACTN</name>
<dbReference type="InterPro" id="IPR051361">
    <property type="entry name" value="ThrE/Ser_Exporter"/>
</dbReference>
<proteinExistence type="inferred from homology"/>
<dbReference type="Proteomes" id="UP001596174">
    <property type="component" value="Unassembled WGS sequence"/>
</dbReference>
<dbReference type="EMBL" id="JBHSQJ010000014">
    <property type="protein sequence ID" value="MFC5906574.1"/>
    <property type="molecule type" value="Genomic_DNA"/>
</dbReference>
<feature type="transmembrane region" description="Helical" evidence="6">
    <location>
        <begin position="287"/>
        <end position="305"/>
    </location>
</feature>
<protein>
    <submittedName>
        <fullName evidence="9">Threonine/serine exporter ThrE family protein</fullName>
    </submittedName>
</protein>
<evidence type="ECO:0000256" key="6">
    <source>
        <dbReference type="SAM" id="Phobius"/>
    </source>
</evidence>
<dbReference type="RefSeq" id="WP_380580123.1">
    <property type="nucleotide sequence ID" value="NZ_JBHSQJ010000014.1"/>
</dbReference>
<comment type="similarity">
    <text evidence="5">Belongs to the ThrE exporter (TC 2.A.79) family.</text>
</comment>
<evidence type="ECO:0000256" key="5">
    <source>
        <dbReference type="ARBA" id="ARBA00034125"/>
    </source>
</evidence>
<dbReference type="Pfam" id="PF12821">
    <property type="entry name" value="ThrE_2"/>
    <property type="match status" value="1"/>
</dbReference>
<dbReference type="InterPro" id="IPR010619">
    <property type="entry name" value="ThrE-like_N"/>
</dbReference>
<feature type="transmembrane region" description="Helical" evidence="6">
    <location>
        <begin position="335"/>
        <end position="353"/>
    </location>
</feature>
<dbReference type="PANTHER" id="PTHR31082">
    <property type="entry name" value="PHEROMONE-REGULATED MEMBRANE PROTEIN 10"/>
    <property type="match status" value="1"/>
</dbReference>
<feature type="transmembrane region" description="Helical" evidence="6">
    <location>
        <begin position="310"/>
        <end position="329"/>
    </location>
</feature>
<feature type="transmembrane region" description="Helical" evidence="6">
    <location>
        <begin position="185"/>
        <end position="203"/>
    </location>
</feature>
<feature type="transmembrane region" description="Helical" evidence="6">
    <location>
        <begin position="218"/>
        <end position="240"/>
    </location>
</feature>
<dbReference type="Pfam" id="PF06738">
    <property type="entry name" value="ThrE"/>
    <property type="match status" value="1"/>
</dbReference>
<evidence type="ECO:0000259" key="7">
    <source>
        <dbReference type="Pfam" id="PF06738"/>
    </source>
</evidence>
<evidence type="ECO:0000256" key="3">
    <source>
        <dbReference type="ARBA" id="ARBA00022989"/>
    </source>
</evidence>
<dbReference type="InterPro" id="IPR024528">
    <property type="entry name" value="ThrE_2"/>
</dbReference>
<evidence type="ECO:0000259" key="8">
    <source>
        <dbReference type="Pfam" id="PF12821"/>
    </source>
</evidence>
<feature type="transmembrane region" description="Helical" evidence="6">
    <location>
        <begin position="159"/>
        <end position="178"/>
    </location>
</feature>